<keyword evidence="4 6" id="KW-0479">Metal-binding</keyword>
<feature type="binding site" description="axial binding residue" evidence="6">
    <location>
        <position position="492"/>
    </location>
    <ligand>
        <name>heme</name>
        <dbReference type="ChEBI" id="CHEBI:30413"/>
    </ligand>
    <ligandPart>
        <name>Fe</name>
        <dbReference type="ChEBI" id="CHEBI:18248"/>
    </ligandPart>
</feature>
<evidence type="ECO:0000256" key="6">
    <source>
        <dbReference type="PIRSR" id="PIRSR602401-1"/>
    </source>
</evidence>
<reference evidence="8" key="1">
    <citation type="submission" date="2023-06" db="EMBL/GenBank/DDBJ databases">
        <title>Draft genome of Marssonina rosae.</title>
        <authorList>
            <person name="Cheng Q."/>
        </authorList>
    </citation>
    <scope>NUCLEOTIDE SEQUENCE</scope>
    <source>
        <strain evidence="8">R4</strain>
    </source>
</reference>
<dbReference type="Proteomes" id="UP001285354">
    <property type="component" value="Unassembled WGS sequence"/>
</dbReference>
<dbReference type="SUPFAM" id="SSF48264">
    <property type="entry name" value="Cytochrome P450"/>
    <property type="match status" value="1"/>
</dbReference>
<evidence type="ECO:0000256" key="1">
    <source>
        <dbReference type="ARBA" id="ARBA00001971"/>
    </source>
</evidence>
<dbReference type="Pfam" id="PF00067">
    <property type="entry name" value="p450"/>
    <property type="match status" value="1"/>
</dbReference>
<evidence type="ECO:0000256" key="7">
    <source>
        <dbReference type="RuleBase" id="RU000461"/>
    </source>
</evidence>
<dbReference type="PANTHER" id="PTHR24305:SF210">
    <property type="entry name" value="CYTOCHROME P450 MONOOXYGENASE ASQL-RELATED"/>
    <property type="match status" value="1"/>
</dbReference>
<evidence type="ECO:0000313" key="9">
    <source>
        <dbReference type="Proteomes" id="UP001285354"/>
    </source>
</evidence>
<dbReference type="InterPro" id="IPR001128">
    <property type="entry name" value="Cyt_P450"/>
</dbReference>
<evidence type="ECO:0000256" key="2">
    <source>
        <dbReference type="ARBA" id="ARBA00010617"/>
    </source>
</evidence>
<dbReference type="GO" id="GO:0020037">
    <property type="term" value="F:heme binding"/>
    <property type="evidence" value="ECO:0007669"/>
    <property type="project" value="InterPro"/>
</dbReference>
<organism evidence="8 9">
    <name type="scientific">Diplocarpon rosae</name>
    <dbReference type="NCBI Taxonomy" id="946125"/>
    <lineage>
        <taxon>Eukaryota</taxon>
        <taxon>Fungi</taxon>
        <taxon>Dikarya</taxon>
        <taxon>Ascomycota</taxon>
        <taxon>Pezizomycotina</taxon>
        <taxon>Leotiomycetes</taxon>
        <taxon>Helotiales</taxon>
        <taxon>Drepanopezizaceae</taxon>
        <taxon>Diplocarpon</taxon>
    </lineage>
</organism>
<dbReference type="PANTHER" id="PTHR24305">
    <property type="entry name" value="CYTOCHROME P450"/>
    <property type="match status" value="1"/>
</dbReference>
<evidence type="ECO:0000256" key="5">
    <source>
        <dbReference type="ARBA" id="ARBA00023004"/>
    </source>
</evidence>
<keyword evidence="7" id="KW-0503">Monooxygenase</keyword>
<keyword evidence="9" id="KW-1185">Reference proteome</keyword>
<dbReference type="GO" id="GO:0004497">
    <property type="term" value="F:monooxygenase activity"/>
    <property type="evidence" value="ECO:0007669"/>
    <property type="project" value="UniProtKB-KW"/>
</dbReference>
<comment type="similarity">
    <text evidence="2 7">Belongs to the cytochrome P450 family.</text>
</comment>
<dbReference type="PRINTS" id="PR00385">
    <property type="entry name" value="P450"/>
</dbReference>
<dbReference type="Gene3D" id="1.10.630.10">
    <property type="entry name" value="Cytochrome P450"/>
    <property type="match status" value="1"/>
</dbReference>
<evidence type="ECO:0000256" key="4">
    <source>
        <dbReference type="ARBA" id="ARBA00022723"/>
    </source>
</evidence>
<dbReference type="PROSITE" id="PS00086">
    <property type="entry name" value="CYTOCHROME_P450"/>
    <property type="match status" value="1"/>
</dbReference>
<name>A0AAD9WAT1_9HELO</name>
<dbReference type="EMBL" id="JAUBYV010000009">
    <property type="protein sequence ID" value="KAK2624662.1"/>
    <property type="molecule type" value="Genomic_DNA"/>
</dbReference>
<sequence>MTLLAQFSLSSITGILLLLLLAHLTVTSLRRLLFHPFSSIPGPFSNAISELPATLALVSGNQHVYYRALHEKYGPVVRVSPDEVSFVSVAARDEIYGFRMLLLPSLEASDVDGQFQKGKALMEKSPIFLGAVGKVDGCTGVSLALDAEHTRQRRALGYLFTNTALLQEEHLLHVHVRKLMDVFEKAASEGRALDFSAWCMSLRPLFYQPAFPAEGREGDWMRLTGEIVTYVAFDIMGDLCFSSPFGCLSQASSTEWSTSVINVFIAATWTQGIRRLSGVGTYLEKFLTYLFIPSAAAKWRTTHLSNSRAATRRRLANGDNSHPDFISQILSNSSSKKELTPTEIELNMALFISAGTDTTATTLSGWTWYICAHPLIYRRLVHEVRAAFEKEGEIKWEGVKKLRLLEATLLEALRLFPPSAASQQRVVPPGGATIDGFFIPGGKTVAVSPWASTRSKLNFHNPDEFIPDRWLDGGKDDKLGASVPFGNGPRVCVGRNLALMEMLIVTANLLWRFEIEVCTGEFGERNARWGEDGSGRMRTQKVFHSMTKPELWVRLKEVQR</sequence>
<gene>
    <name evidence="8" type="ORF">QTJ16_005855</name>
</gene>
<protein>
    <recommendedName>
        <fullName evidence="10">Cytochrome P450</fullName>
    </recommendedName>
</protein>
<dbReference type="InterPro" id="IPR036396">
    <property type="entry name" value="Cyt_P450_sf"/>
</dbReference>
<evidence type="ECO:0000256" key="3">
    <source>
        <dbReference type="ARBA" id="ARBA00022617"/>
    </source>
</evidence>
<comment type="caution">
    <text evidence="8">The sequence shown here is derived from an EMBL/GenBank/DDBJ whole genome shotgun (WGS) entry which is preliminary data.</text>
</comment>
<keyword evidence="5 6" id="KW-0408">Iron</keyword>
<dbReference type="InterPro" id="IPR050121">
    <property type="entry name" value="Cytochrome_P450_monoxygenase"/>
</dbReference>
<dbReference type="AlphaFoldDB" id="A0AAD9WAT1"/>
<dbReference type="PRINTS" id="PR00463">
    <property type="entry name" value="EP450I"/>
</dbReference>
<accession>A0AAD9WAT1</accession>
<dbReference type="CDD" id="cd11058">
    <property type="entry name" value="CYP60B-like"/>
    <property type="match status" value="1"/>
</dbReference>
<dbReference type="GO" id="GO:0016705">
    <property type="term" value="F:oxidoreductase activity, acting on paired donors, with incorporation or reduction of molecular oxygen"/>
    <property type="evidence" value="ECO:0007669"/>
    <property type="project" value="InterPro"/>
</dbReference>
<keyword evidence="7" id="KW-0560">Oxidoreductase</keyword>
<evidence type="ECO:0008006" key="10">
    <source>
        <dbReference type="Google" id="ProtNLM"/>
    </source>
</evidence>
<evidence type="ECO:0000313" key="8">
    <source>
        <dbReference type="EMBL" id="KAK2624662.1"/>
    </source>
</evidence>
<dbReference type="GO" id="GO:0005506">
    <property type="term" value="F:iron ion binding"/>
    <property type="evidence" value="ECO:0007669"/>
    <property type="project" value="InterPro"/>
</dbReference>
<proteinExistence type="inferred from homology"/>
<keyword evidence="3 6" id="KW-0349">Heme</keyword>
<dbReference type="InterPro" id="IPR017972">
    <property type="entry name" value="Cyt_P450_CS"/>
</dbReference>
<comment type="cofactor">
    <cofactor evidence="1 6">
        <name>heme</name>
        <dbReference type="ChEBI" id="CHEBI:30413"/>
    </cofactor>
</comment>
<dbReference type="InterPro" id="IPR002401">
    <property type="entry name" value="Cyt_P450_E_grp-I"/>
</dbReference>